<dbReference type="GO" id="GO:0008270">
    <property type="term" value="F:zinc ion binding"/>
    <property type="evidence" value="ECO:0007669"/>
    <property type="project" value="UniProtKB-KW"/>
</dbReference>
<keyword evidence="3" id="KW-0479">Metal-binding</keyword>
<dbReference type="InterPro" id="IPR052035">
    <property type="entry name" value="ZnF_BED_domain_contain"/>
</dbReference>
<dbReference type="SMART" id="SM00614">
    <property type="entry name" value="ZnF_BED"/>
    <property type="match status" value="1"/>
</dbReference>
<dbReference type="PANTHER" id="PTHR46481:SF7">
    <property type="entry name" value="ZINC FINGER BED DOMAIN-CONTAINING PROTEIN RICESLEEPER 2-LIKE"/>
    <property type="match status" value="1"/>
</dbReference>
<dbReference type="PANTHER" id="PTHR46481">
    <property type="entry name" value="ZINC FINGER BED DOMAIN-CONTAINING PROTEIN 4"/>
    <property type="match status" value="1"/>
</dbReference>
<reference evidence="13 14" key="1">
    <citation type="submission" date="2017-09" db="EMBL/GenBank/DDBJ databases">
        <title>WGS assembly of Aquilegia coerulea Goldsmith.</title>
        <authorList>
            <person name="Hodges S."/>
            <person name="Kramer E."/>
            <person name="Nordborg M."/>
            <person name="Tomkins J."/>
            <person name="Borevitz J."/>
            <person name="Derieg N."/>
            <person name="Yan J."/>
            <person name="Mihaltcheva S."/>
            <person name="Hayes R.D."/>
            <person name="Rokhsar D."/>
        </authorList>
    </citation>
    <scope>NUCLEOTIDE SEQUENCE [LARGE SCALE GENOMIC DNA]</scope>
    <source>
        <strain evidence="14">cv. Goldsmith</strain>
    </source>
</reference>
<evidence type="ECO:0000259" key="11">
    <source>
        <dbReference type="Pfam" id="PF05699"/>
    </source>
</evidence>
<evidence type="ECO:0000256" key="9">
    <source>
        <dbReference type="ARBA" id="ARBA00023242"/>
    </source>
</evidence>
<dbReference type="OrthoDB" id="1715602at2759"/>
<dbReference type="GO" id="GO:0005634">
    <property type="term" value="C:nucleus"/>
    <property type="evidence" value="ECO:0007669"/>
    <property type="project" value="UniProtKB-SubCell"/>
</dbReference>
<dbReference type="Pfam" id="PF05699">
    <property type="entry name" value="Dimer_Tnp_hAT"/>
    <property type="match status" value="1"/>
</dbReference>
<evidence type="ECO:0000256" key="2">
    <source>
        <dbReference type="ARBA" id="ARBA00011738"/>
    </source>
</evidence>
<dbReference type="Pfam" id="PF02892">
    <property type="entry name" value="zf-BED"/>
    <property type="match status" value="1"/>
</dbReference>
<feature type="domain" description="BED-type" evidence="10">
    <location>
        <begin position="70"/>
        <end position="111"/>
    </location>
</feature>
<dbReference type="InParanoid" id="A0A2G5F661"/>
<organism evidence="13 14">
    <name type="scientific">Aquilegia coerulea</name>
    <name type="common">Rocky mountain columbine</name>
    <dbReference type="NCBI Taxonomy" id="218851"/>
    <lineage>
        <taxon>Eukaryota</taxon>
        <taxon>Viridiplantae</taxon>
        <taxon>Streptophyta</taxon>
        <taxon>Embryophyta</taxon>
        <taxon>Tracheophyta</taxon>
        <taxon>Spermatophyta</taxon>
        <taxon>Magnoliopsida</taxon>
        <taxon>Ranunculales</taxon>
        <taxon>Ranunculaceae</taxon>
        <taxon>Thalictroideae</taxon>
        <taxon>Aquilegia</taxon>
    </lineage>
</organism>
<comment type="subcellular location">
    <subcellularLocation>
        <location evidence="1">Nucleus</location>
    </subcellularLocation>
</comment>
<name>A0A2G5F661_AQUCA</name>
<feature type="domain" description="hAT-like transposase RNase-H fold" evidence="12">
    <location>
        <begin position="442"/>
        <end position="522"/>
    </location>
</feature>
<keyword evidence="14" id="KW-1185">Reference proteome</keyword>
<accession>A0A2G5F661</accession>
<evidence type="ECO:0000256" key="7">
    <source>
        <dbReference type="ARBA" id="ARBA00023125"/>
    </source>
</evidence>
<evidence type="ECO:0000259" key="12">
    <source>
        <dbReference type="Pfam" id="PF14372"/>
    </source>
</evidence>
<evidence type="ECO:0008006" key="15">
    <source>
        <dbReference type="Google" id="ProtNLM"/>
    </source>
</evidence>
<dbReference type="EMBL" id="KZ305019">
    <property type="protein sequence ID" value="PIA63482.1"/>
    <property type="molecule type" value="Genomic_DNA"/>
</dbReference>
<keyword evidence="6" id="KW-0805">Transcription regulation</keyword>
<dbReference type="InterPro" id="IPR012337">
    <property type="entry name" value="RNaseH-like_sf"/>
</dbReference>
<keyword evidence="4" id="KW-0863">Zinc-finger</keyword>
<dbReference type="Pfam" id="PF14372">
    <property type="entry name" value="hAT-like_RNase-H"/>
    <property type="match status" value="1"/>
</dbReference>
<dbReference type="FunCoup" id="A0A2G5F661">
    <property type="interactions" value="1107"/>
</dbReference>
<keyword evidence="8" id="KW-0804">Transcription</keyword>
<dbReference type="AlphaFoldDB" id="A0A2G5F661"/>
<sequence>MNFEASNGKSGQMVEWNANAFKSLKDMEPKSTMESISTIDPTVIALASEAIQKGTTVAAVKPRKKTMTSLYLRYFETAPDGKTRSCKFCKQSYSIATATGNLGRHLSHRHPGYDKVSDVITNGNPAQQPTTVIKKHQSPARPVSVDLDHLNWLLLKWLIGASHPPGTLEEEGLANSFKFANSLVKIWSTERFQAVILEVYKSMREDVRTSLEQVKSKISITLDFWTSYEQVFYMSVTGHWIDENWILHKVLLDICHIPYPCGGADIYHMLLKVLKMYNIENRILCCTHDNSQNAFQACHTLNKEDLDGRKTGSLCYIPCAARTLNLIIEDGLRTAKPVISKIREFALVMNTSAEISEDFRQITAAYQEGSWKFPIDASNRWSGSYTMLDIMRKASKSIDAVIRKHAETLASRNVLLSPPERNAVNIMHNYLEPFYKTTNNICTSKVLTIGLVLFFMDHVVEMINSCRDSRQSPDWLKSAADDMSKTARTYNSQVYNLYTYMAAILDPRIKSELVPENLNSESNLEDARSHFLRNYSSSHFPAMANGYTVQENEDGGSLSFAEEIARKRRRISMNTTTDELTQYLSESPAPFTTDVLEWWKGNTTRYPRLSVMARDFLAMQATSVSPEQLFCGKGDEIDKQRICLPHASMQAILCTRSWTDSGFKVRYRSTEIDYERLMESASAVTDNGTLHSEDKAK</sequence>
<gene>
    <name evidence="13" type="ORF">AQUCO_00201079v1</name>
</gene>
<comment type="subunit">
    <text evidence="2">Homodimer.</text>
</comment>
<evidence type="ECO:0000256" key="6">
    <source>
        <dbReference type="ARBA" id="ARBA00023015"/>
    </source>
</evidence>
<dbReference type="Proteomes" id="UP000230069">
    <property type="component" value="Unassembled WGS sequence"/>
</dbReference>
<keyword evidence="5" id="KW-0862">Zinc</keyword>
<dbReference type="SUPFAM" id="SSF53098">
    <property type="entry name" value="Ribonuclease H-like"/>
    <property type="match status" value="1"/>
</dbReference>
<protein>
    <recommendedName>
        <fullName evidence="15">BED-type domain-containing protein</fullName>
    </recommendedName>
</protein>
<keyword evidence="7" id="KW-0238">DNA-binding</keyword>
<dbReference type="GO" id="GO:0046983">
    <property type="term" value="F:protein dimerization activity"/>
    <property type="evidence" value="ECO:0007669"/>
    <property type="project" value="InterPro"/>
</dbReference>
<evidence type="ECO:0000313" key="14">
    <source>
        <dbReference type="Proteomes" id="UP000230069"/>
    </source>
</evidence>
<dbReference type="GO" id="GO:0003677">
    <property type="term" value="F:DNA binding"/>
    <property type="evidence" value="ECO:0007669"/>
    <property type="project" value="UniProtKB-KW"/>
</dbReference>
<dbReference type="InterPro" id="IPR008906">
    <property type="entry name" value="HATC_C_dom"/>
</dbReference>
<keyword evidence="9" id="KW-0539">Nucleus</keyword>
<evidence type="ECO:0000256" key="3">
    <source>
        <dbReference type="ARBA" id="ARBA00022723"/>
    </source>
</evidence>
<evidence type="ECO:0000256" key="5">
    <source>
        <dbReference type="ARBA" id="ARBA00022833"/>
    </source>
</evidence>
<dbReference type="InterPro" id="IPR003656">
    <property type="entry name" value="Znf_BED"/>
</dbReference>
<proteinExistence type="predicted"/>
<evidence type="ECO:0000256" key="4">
    <source>
        <dbReference type="ARBA" id="ARBA00022771"/>
    </source>
</evidence>
<evidence type="ECO:0000256" key="8">
    <source>
        <dbReference type="ARBA" id="ARBA00023163"/>
    </source>
</evidence>
<evidence type="ECO:0000313" key="13">
    <source>
        <dbReference type="EMBL" id="PIA63482.1"/>
    </source>
</evidence>
<evidence type="ECO:0000259" key="10">
    <source>
        <dbReference type="Pfam" id="PF02892"/>
    </source>
</evidence>
<dbReference type="InterPro" id="IPR025525">
    <property type="entry name" value="hAT-like_transposase_RNase-H"/>
</dbReference>
<evidence type="ECO:0000256" key="1">
    <source>
        <dbReference type="ARBA" id="ARBA00004123"/>
    </source>
</evidence>
<feature type="domain" description="HAT C-terminal dimerisation" evidence="11">
    <location>
        <begin position="579"/>
        <end position="658"/>
    </location>
</feature>
<dbReference type="STRING" id="218851.A0A2G5F661"/>